<accession>A0ABQ6LUB7</accession>
<feature type="compositionally biased region" description="Basic and acidic residues" evidence="1">
    <location>
        <begin position="37"/>
        <end position="51"/>
    </location>
</feature>
<organism evidence="2 3">
    <name type="scientific">Paralimibaculum aggregatum</name>
    <dbReference type="NCBI Taxonomy" id="3036245"/>
    <lineage>
        <taxon>Bacteria</taxon>
        <taxon>Pseudomonadati</taxon>
        <taxon>Pseudomonadota</taxon>
        <taxon>Alphaproteobacteria</taxon>
        <taxon>Rhodobacterales</taxon>
        <taxon>Paracoccaceae</taxon>
        <taxon>Paralimibaculum</taxon>
    </lineage>
</organism>
<sequence>MATGAERKAAAPAAPVPPRAGHPAAAITLTLGLGRADLPDAHDGHVGRADQPRPGGPTVTVAAAVTAGHGNLARPMPQTQPWARPPIIPRSSIPT</sequence>
<evidence type="ECO:0000256" key="1">
    <source>
        <dbReference type="SAM" id="MobiDB-lite"/>
    </source>
</evidence>
<gene>
    <name evidence="2" type="ORF">LNKW23_48900</name>
</gene>
<dbReference type="EMBL" id="BSYI01000104">
    <property type="protein sequence ID" value="GMG85665.1"/>
    <property type="molecule type" value="Genomic_DNA"/>
</dbReference>
<feature type="region of interest" description="Disordered" evidence="1">
    <location>
        <begin position="71"/>
        <end position="95"/>
    </location>
</feature>
<evidence type="ECO:0000313" key="2">
    <source>
        <dbReference type="EMBL" id="GMG85665.1"/>
    </source>
</evidence>
<protein>
    <submittedName>
        <fullName evidence="2">Uncharacterized protein</fullName>
    </submittedName>
</protein>
<reference evidence="2 3" key="1">
    <citation type="submission" date="2023-04" db="EMBL/GenBank/DDBJ databases">
        <title>Marinoamorphus aggregata gen. nov., sp. Nov., isolate from tissue of brittle star Ophioplocus japonicus.</title>
        <authorList>
            <person name="Kawano K."/>
            <person name="Sawayama S."/>
            <person name="Nakagawa S."/>
        </authorList>
    </citation>
    <scope>NUCLEOTIDE SEQUENCE [LARGE SCALE GENOMIC DNA]</scope>
    <source>
        <strain evidence="2 3">NKW23</strain>
    </source>
</reference>
<name>A0ABQ6LUB7_9RHOB</name>
<comment type="caution">
    <text evidence="2">The sequence shown here is derived from an EMBL/GenBank/DDBJ whole genome shotgun (WGS) entry which is preliminary data.</text>
</comment>
<evidence type="ECO:0000313" key="3">
    <source>
        <dbReference type="Proteomes" id="UP001239909"/>
    </source>
</evidence>
<keyword evidence="3" id="KW-1185">Reference proteome</keyword>
<feature type="region of interest" description="Disordered" evidence="1">
    <location>
        <begin position="35"/>
        <end position="59"/>
    </location>
</feature>
<feature type="region of interest" description="Disordered" evidence="1">
    <location>
        <begin position="1"/>
        <end position="22"/>
    </location>
</feature>
<dbReference type="Proteomes" id="UP001239909">
    <property type="component" value="Unassembled WGS sequence"/>
</dbReference>
<proteinExistence type="predicted"/>